<dbReference type="Proteomes" id="UP000319949">
    <property type="component" value="Unassembled WGS sequence"/>
</dbReference>
<dbReference type="PANTHER" id="PTHR38460:SF1">
    <property type="entry name" value="TAUTOMERASE YOLI-RELATED"/>
    <property type="match status" value="1"/>
</dbReference>
<organism evidence="1 2">
    <name type="scientific">Bradyrhizobium stylosanthis</name>
    <dbReference type="NCBI Taxonomy" id="1803665"/>
    <lineage>
        <taxon>Bacteria</taxon>
        <taxon>Pseudomonadati</taxon>
        <taxon>Pseudomonadota</taxon>
        <taxon>Alphaproteobacteria</taxon>
        <taxon>Hyphomicrobiales</taxon>
        <taxon>Nitrobacteraceae</taxon>
        <taxon>Bradyrhizobium</taxon>
    </lineage>
</organism>
<dbReference type="AlphaFoldDB" id="A0A560DQK1"/>
<name>A0A560DQK1_9BRAD</name>
<proteinExistence type="predicted"/>
<dbReference type="RefSeq" id="WP_145663148.1">
    <property type="nucleotide sequence ID" value="NZ_VITK01000004.1"/>
</dbReference>
<sequence length="127" mass="14731">MPFVRIDLRRGKSKEYRKTLGEIVYAAMTALINVPQDDKFQVITEHDREDLNHAESYLGNRYSDDVVFIQITLNAGRSTEMKKAFYKRIVDEYQKQLDGRPDDIVINLVETAKENWSFGHGIAQYAT</sequence>
<keyword evidence="2" id="KW-1185">Reference proteome</keyword>
<dbReference type="EMBL" id="VITK01000004">
    <property type="protein sequence ID" value="TWA99351.1"/>
    <property type="molecule type" value="Genomic_DNA"/>
</dbReference>
<protein>
    <submittedName>
        <fullName evidence="1">Tautomerase-like protein</fullName>
    </submittedName>
</protein>
<dbReference type="STRING" id="1803665.GCA_001641335_07823"/>
<dbReference type="InterPro" id="IPR014347">
    <property type="entry name" value="Tautomerase/MIF_sf"/>
</dbReference>
<comment type="caution">
    <text evidence="1">The sequence shown here is derived from an EMBL/GenBank/DDBJ whole genome shotgun (WGS) entry which is preliminary data.</text>
</comment>
<evidence type="ECO:0000313" key="1">
    <source>
        <dbReference type="EMBL" id="TWA99351.1"/>
    </source>
</evidence>
<dbReference type="Pfam" id="PF14552">
    <property type="entry name" value="Tautomerase_2"/>
    <property type="match status" value="1"/>
</dbReference>
<dbReference type="Gene3D" id="3.30.429.10">
    <property type="entry name" value="Macrophage Migration Inhibitory Factor"/>
    <property type="match status" value="1"/>
</dbReference>
<dbReference type="OrthoDB" id="9804765at2"/>
<evidence type="ECO:0000313" key="2">
    <source>
        <dbReference type="Proteomes" id="UP000319949"/>
    </source>
</evidence>
<accession>A0A560DQK1</accession>
<gene>
    <name evidence="1" type="ORF">FBZ96_104326</name>
</gene>
<dbReference type="PANTHER" id="PTHR38460">
    <property type="entry name" value="TAUTOMERASE YOLI-RELATED"/>
    <property type="match status" value="1"/>
</dbReference>
<reference evidence="1 2" key="1">
    <citation type="submission" date="2019-06" db="EMBL/GenBank/DDBJ databases">
        <title>Genomic Encyclopedia of Type Strains, Phase IV (KMG-V): Genome sequencing to study the core and pangenomes of soil and plant-associated prokaryotes.</title>
        <authorList>
            <person name="Whitman W."/>
        </authorList>
    </citation>
    <scope>NUCLEOTIDE SEQUENCE [LARGE SCALE GENOMIC DNA]</scope>
    <source>
        <strain evidence="1 2">BR 510</strain>
    </source>
</reference>
<dbReference type="SUPFAM" id="SSF55331">
    <property type="entry name" value="Tautomerase/MIF"/>
    <property type="match status" value="1"/>
</dbReference>
<dbReference type="InterPro" id="IPR037479">
    <property type="entry name" value="Tauto_MSAD"/>
</dbReference>